<dbReference type="PANTHER" id="PTHR16105:SF0">
    <property type="entry name" value="RNA-BINDING REGION-CONTAINING PROTEIN 3"/>
    <property type="match status" value="1"/>
</dbReference>
<dbReference type="FunFam" id="3.30.70.330:FF:000039">
    <property type="entry name" value="U1 small nuclear ribonucleoprotein A"/>
    <property type="match status" value="1"/>
</dbReference>
<dbReference type="InterPro" id="IPR035979">
    <property type="entry name" value="RBD_domain_sf"/>
</dbReference>
<dbReference type="AlphaFoldDB" id="A0A6N2K8A6"/>
<evidence type="ECO:0000256" key="2">
    <source>
        <dbReference type="PROSITE-ProRule" id="PRU00176"/>
    </source>
</evidence>
<dbReference type="InterPro" id="IPR012677">
    <property type="entry name" value="Nucleotide-bd_a/b_plait_sf"/>
</dbReference>
<dbReference type="InterPro" id="IPR045164">
    <property type="entry name" value="RBM41/RNPC3"/>
</dbReference>
<dbReference type="PANTHER" id="PTHR16105">
    <property type="entry name" value="RNA-BINDING REGION-CONTAINING PROTEIN 3"/>
    <property type="match status" value="1"/>
</dbReference>
<dbReference type="PROSITE" id="PS50102">
    <property type="entry name" value="RRM"/>
    <property type="match status" value="1"/>
</dbReference>
<feature type="domain" description="RRM" evidence="4">
    <location>
        <begin position="10"/>
        <end position="89"/>
    </location>
</feature>
<name>A0A6N2K8A6_SALVM</name>
<feature type="region of interest" description="Disordered" evidence="3">
    <location>
        <begin position="104"/>
        <end position="136"/>
    </location>
</feature>
<reference evidence="5" key="1">
    <citation type="submission" date="2019-03" db="EMBL/GenBank/DDBJ databases">
        <authorList>
            <person name="Mank J."/>
            <person name="Almeida P."/>
        </authorList>
    </citation>
    <scope>NUCLEOTIDE SEQUENCE</scope>
    <source>
        <strain evidence="5">78183</strain>
    </source>
</reference>
<dbReference type="GO" id="GO:0097157">
    <property type="term" value="F:pre-mRNA intronic binding"/>
    <property type="evidence" value="ECO:0007669"/>
    <property type="project" value="TreeGrafter"/>
</dbReference>
<accession>A0A6N2K8A6</accession>
<dbReference type="SUPFAM" id="SSF54928">
    <property type="entry name" value="RNA-binding domain, RBD"/>
    <property type="match status" value="1"/>
</dbReference>
<keyword evidence="1 2" id="KW-0694">RNA-binding</keyword>
<evidence type="ECO:0000259" key="4">
    <source>
        <dbReference type="PROSITE" id="PS50102"/>
    </source>
</evidence>
<dbReference type="GO" id="GO:0005689">
    <property type="term" value="C:U12-type spliceosomal complex"/>
    <property type="evidence" value="ECO:0007669"/>
    <property type="project" value="TreeGrafter"/>
</dbReference>
<dbReference type="Gene3D" id="3.30.70.330">
    <property type="match status" value="1"/>
</dbReference>
<dbReference type="SMART" id="SM00360">
    <property type="entry name" value="RRM"/>
    <property type="match status" value="1"/>
</dbReference>
<proteinExistence type="predicted"/>
<sequence length="190" mass="21352">MLTGDIPPNQTIYIKNLNEKVKKEELKRSLYCLFSQYGRILDVVALKTARLRGQAWVVFSEVTAASNAVRQMQGFPFYDKPMRIQYAKTKSDCITEAEGVYDPNAKKKKKQEEKAERKKRAEEAQQSVPANGKPAESNGGPVSLILCFCLQCALNSCMHVLLVLQVEQISLGSYAVFMCFICIKMKSVEA</sequence>
<dbReference type="Pfam" id="PF00076">
    <property type="entry name" value="RRM_1"/>
    <property type="match status" value="1"/>
</dbReference>
<evidence type="ECO:0000313" key="5">
    <source>
        <dbReference type="EMBL" id="VFU23600.1"/>
    </source>
</evidence>
<protein>
    <recommendedName>
        <fullName evidence="4">RRM domain-containing protein</fullName>
    </recommendedName>
</protein>
<organism evidence="5">
    <name type="scientific">Salix viminalis</name>
    <name type="common">Common osier</name>
    <name type="synonym">Basket willow</name>
    <dbReference type="NCBI Taxonomy" id="40686"/>
    <lineage>
        <taxon>Eukaryota</taxon>
        <taxon>Viridiplantae</taxon>
        <taxon>Streptophyta</taxon>
        <taxon>Embryophyta</taxon>
        <taxon>Tracheophyta</taxon>
        <taxon>Spermatophyta</taxon>
        <taxon>Magnoliopsida</taxon>
        <taxon>eudicotyledons</taxon>
        <taxon>Gunneridae</taxon>
        <taxon>Pentapetalae</taxon>
        <taxon>rosids</taxon>
        <taxon>fabids</taxon>
        <taxon>Malpighiales</taxon>
        <taxon>Salicaceae</taxon>
        <taxon>Saliceae</taxon>
        <taxon>Salix</taxon>
    </lineage>
</organism>
<dbReference type="GO" id="GO:0000398">
    <property type="term" value="P:mRNA splicing, via spliceosome"/>
    <property type="evidence" value="ECO:0007669"/>
    <property type="project" value="TreeGrafter"/>
</dbReference>
<feature type="compositionally biased region" description="Basic and acidic residues" evidence="3">
    <location>
        <begin position="110"/>
        <end position="123"/>
    </location>
</feature>
<evidence type="ECO:0000256" key="1">
    <source>
        <dbReference type="ARBA" id="ARBA00022884"/>
    </source>
</evidence>
<evidence type="ECO:0000256" key="3">
    <source>
        <dbReference type="SAM" id="MobiDB-lite"/>
    </source>
</evidence>
<gene>
    <name evidence="5" type="ORF">SVIM_LOCUS37209</name>
</gene>
<dbReference type="CDD" id="cd12246">
    <property type="entry name" value="RRM1_U1A_like"/>
    <property type="match status" value="1"/>
</dbReference>
<dbReference type="GO" id="GO:0030626">
    <property type="term" value="F:U12 snRNA binding"/>
    <property type="evidence" value="ECO:0007669"/>
    <property type="project" value="TreeGrafter"/>
</dbReference>
<dbReference type="InterPro" id="IPR000504">
    <property type="entry name" value="RRM_dom"/>
</dbReference>
<dbReference type="EMBL" id="CAADRP010000119">
    <property type="protein sequence ID" value="VFU23600.1"/>
    <property type="molecule type" value="Genomic_DNA"/>
</dbReference>